<dbReference type="OrthoDB" id="9801841at2"/>
<name>A0A6N2STW9_9BACT</name>
<gene>
    <name evidence="2" type="ORF">AMLFYP55_02286</name>
</gene>
<proteinExistence type="predicted"/>
<dbReference type="InterPro" id="IPR036457">
    <property type="entry name" value="PPM-type-like_dom_sf"/>
</dbReference>
<dbReference type="PROSITE" id="PS51746">
    <property type="entry name" value="PPM_2"/>
    <property type="match status" value="1"/>
</dbReference>
<dbReference type="AlphaFoldDB" id="A0A6N2STW9"/>
<sequence length="268" mass="29159">MKKELKALKNDLVFAVSLIGDREKQEDNLGMWTHGSASLLVVADGAGGHADGAAASALAVSIFEEVWRDRQQELLNNPSEVIHQALKEAHQRIIDQTGAGDAGHSGKAAVVVLLVLPGEYVVAHLGDCRMYHFSRGTLVDQTVDDSVLQILIDSGRVAPFETYHHPDQSKLIQALGSTRNIVPHVDRRPWMPGDAFILCCDGFWQELHTGEIASVSLGSLSAMPQTLEDLALLAVQRTKGNSDNVTAIGYFSRPPSLLGRMVNFLFSR</sequence>
<dbReference type="GO" id="GO:0004722">
    <property type="term" value="F:protein serine/threonine phosphatase activity"/>
    <property type="evidence" value="ECO:0007669"/>
    <property type="project" value="InterPro"/>
</dbReference>
<dbReference type="RefSeq" id="WP_102722777.1">
    <property type="nucleotide sequence ID" value="NZ_CACRSS010000003.1"/>
</dbReference>
<dbReference type="InterPro" id="IPR015655">
    <property type="entry name" value="PP2C"/>
</dbReference>
<feature type="domain" description="PPM-type phosphatase" evidence="1">
    <location>
        <begin position="12"/>
        <end position="252"/>
    </location>
</feature>
<keyword evidence="2" id="KW-0378">Hydrolase</keyword>
<organism evidence="2">
    <name type="scientific">Akkermansia muciniphila</name>
    <dbReference type="NCBI Taxonomy" id="239935"/>
    <lineage>
        <taxon>Bacteria</taxon>
        <taxon>Pseudomonadati</taxon>
        <taxon>Verrucomicrobiota</taxon>
        <taxon>Verrucomicrobiia</taxon>
        <taxon>Verrucomicrobiales</taxon>
        <taxon>Akkermansiaceae</taxon>
        <taxon>Akkermansia</taxon>
    </lineage>
</organism>
<dbReference type="Gene3D" id="3.60.40.10">
    <property type="entry name" value="PPM-type phosphatase domain"/>
    <property type="match status" value="1"/>
</dbReference>
<reference evidence="2" key="1">
    <citation type="submission" date="2019-11" db="EMBL/GenBank/DDBJ databases">
        <authorList>
            <person name="Feng L."/>
        </authorList>
    </citation>
    <scope>NUCLEOTIDE SEQUENCE</scope>
    <source>
        <strain evidence="2">AMuciniphilaLFYP55</strain>
    </source>
</reference>
<dbReference type="SUPFAM" id="SSF81606">
    <property type="entry name" value="PP2C-like"/>
    <property type="match status" value="1"/>
</dbReference>
<dbReference type="PANTHER" id="PTHR47992">
    <property type="entry name" value="PROTEIN PHOSPHATASE"/>
    <property type="match status" value="1"/>
</dbReference>
<dbReference type="SMART" id="SM00331">
    <property type="entry name" value="PP2C_SIG"/>
    <property type="match status" value="1"/>
</dbReference>
<accession>A0A6N2STW9</accession>
<dbReference type="InterPro" id="IPR001932">
    <property type="entry name" value="PPM-type_phosphatase-like_dom"/>
</dbReference>
<evidence type="ECO:0000313" key="2">
    <source>
        <dbReference type="EMBL" id="VYS96566.1"/>
    </source>
</evidence>
<protein>
    <recommendedName>
        <fullName evidence="1">PPM-type phosphatase domain-containing protein</fullName>
    </recommendedName>
</protein>
<evidence type="ECO:0000259" key="1">
    <source>
        <dbReference type="PROSITE" id="PS51746"/>
    </source>
</evidence>
<dbReference type="Pfam" id="PF13672">
    <property type="entry name" value="PP2C_2"/>
    <property type="match status" value="1"/>
</dbReference>
<dbReference type="EMBL" id="CACRSS010000003">
    <property type="protein sequence ID" value="VYS96566.1"/>
    <property type="molecule type" value="Genomic_DNA"/>
</dbReference>
<dbReference type="SMART" id="SM00332">
    <property type="entry name" value="PP2Cc"/>
    <property type="match status" value="1"/>
</dbReference>